<dbReference type="AlphaFoldDB" id="A0A1I7RW62"/>
<evidence type="ECO:0000256" key="4">
    <source>
        <dbReference type="ARBA" id="ARBA00022679"/>
    </source>
</evidence>
<proteinExistence type="inferred from homology"/>
<keyword evidence="6" id="KW-1133">Transmembrane helix</keyword>
<dbReference type="Pfam" id="PF00201">
    <property type="entry name" value="UDPGT"/>
    <property type="match status" value="1"/>
</dbReference>
<dbReference type="CDD" id="cd03784">
    <property type="entry name" value="GT1_Gtf-like"/>
    <property type="match status" value="1"/>
</dbReference>
<evidence type="ECO:0000256" key="2">
    <source>
        <dbReference type="ARBA" id="ARBA00012544"/>
    </source>
</evidence>
<evidence type="ECO:0000256" key="7">
    <source>
        <dbReference type="SAM" id="SignalP"/>
    </source>
</evidence>
<dbReference type="EC" id="2.4.1.17" evidence="2"/>
<dbReference type="Gene3D" id="3.40.50.2000">
    <property type="entry name" value="Glycogen Phosphorylase B"/>
    <property type="match status" value="1"/>
</dbReference>
<dbReference type="EMBL" id="CAJFDI010000002">
    <property type="protein sequence ID" value="CAD5214575.1"/>
    <property type="molecule type" value="Genomic_DNA"/>
</dbReference>
<dbReference type="SUPFAM" id="SSF53756">
    <property type="entry name" value="UDP-Glycosyltransferase/glycogen phosphorylase"/>
    <property type="match status" value="1"/>
</dbReference>
<dbReference type="Proteomes" id="UP000659654">
    <property type="component" value="Unassembled WGS sequence"/>
</dbReference>
<protein>
    <recommendedName>
        <fullName evidence="2">glucuronosyltransferase</fullName>
        <ecNumber evidence="2">2.4.1.17</ecNumber>
    </recommendedName>
</protein>
<dbReference type="InterPro" id="IPR002213">
    <property type="entry name" value="UDP_glucos_trans"/>
</dbReference>
<dbReference type="OrthoDB" id="5835829at2759"/>
<evidence type="ECO:0000256" key="5">
    <source>
        <dbReference type="ARBA" id="ARBA00047475"/>
    </source>
</evidence>
<feature type="chain" id="PRO_5035359481" description="glucuronosyltransferase" evidence="7">
    <location>
        <begin position="17"/>
        <end position="516"/>
    </location>
</feature>
<dbReference type="eggNOG" id="KOG1192">
    <property type="taxonomic scope" value="Eukaryota"/>
</dbReference>
<dbReference type="InterPro" id="IPR050271">
    <property type="entry name" value="UDP-glycosyltransferase"/>
</dbReference>
<dbReference type="GO" id="GO:0015020">
    <property type="term" value="F:glucuronosyltransferase activity"/>
    <property type="evidence" value="ECO:0007669"/>
    <property type="project" value="UniProtKB-EC"/>
</dbReference>
<evidence type="ECO:0000313" key="11">
    <source>
        <dbReference type="WBParaSite" id="BXY_0497500.1"/>
    </source>
</evidence>
<comment type="similarity">
    <text evidence="1">Belongs to the UDP-glycosyltransferase family.</text>
</comment>
<dbReference type="Proteomes" id="UP000582659">
    <property type="component" value="Unassembled WGS sequence"/>
</dbReference>
<keyword evidence="7" id="KW-0732">Signal</keyword>
<reference evidence="8" key="2">
    <citation type="submission" date="2020-09" db="EMBL/GenBank/DDBJ databases">
        <authorList>
            <person name="Kikuchi T."/>
        </authorList>
    </citation>
    <scope>NUCLEOTIDE SEQUENCE</scope>
    <source>
        <strain evidence="8">Ka4C1</strain>
    </source>
</reference>
<evidence type="ECO:0000313" key="9">
    <source>
        <dbReference type="Proteomes" id="UP000095284"/>
    </source>
</evidence>
<dbReference type="SMR" id="A0A1I7RW62"/>
<organism evidence="9 11">
    <name type="scientific">Bursaphelenchus xylophilus</name>
    <name type="common">Pinewood nematode worm</name>
    <name type="synonym">Aphelenchoides xylophilus</name>
    <dbReference type="NCBI Taxonomy" id="6326"/>
    <lineage>
        <taxon>Eukaryota</taxon>
        <taxon>Metazoa</taxon>
        <taxon>Ecdysozoa</taxon>
        <taxon>Nematoda</taxon>
        <taxon>Chromadorea</taxon>
        <taxon>Rhabditida</taxon>
        <taxon>Tylenchina</taxon>
        <taxon>Tylenchomorpha</taxon>
        <taxon>Aphelenchoidea</taxon>
        <taxon>Aphelenchoididae</taxon>
        <taxon>Bursaphelenchus</taxon>
    </lineage>
</organism>
<dbReference type="Proteomes" id="UP000095284">
    <property type="component" value="Unplaced"/>
</dbReference>
<evidence type="ECO:0000313" key="10">
    <source>
        <dbReference type="Proteomes" id="UP000659654"/>
    </source>
</evidence>
<sequence>MRVFGVFLLLWVSCSGYKFLVYNPKFGRSQVMFLGKIADILAQGNHTVINYVTDISSSFNDTGSKIAETWFRPRKYVSDYDIGSFHIAAWLVDWSSLNVYGMFAEIGQEFRLSCEDQLNDTEFLHRLKEQNFDVGFSEYFDTCGFQIFKKIGIKKHILVYSSAMPQSDATWFGVPATPSITPDIGYGYTPEMTFFERVSNYLTYNFNMYLFLPALYETSKAYKNVYGEEFDHRKAFAESQYYFVNTDEHLDFPQLITHKRVHIGGLGMENGDLKADLPKDMEEQISKFKKGFILVSFGTVAASYAMPEGHKKAFLEAFQQFPEILFIWKYERDDDFGKEVRNLHKSTWVPQRSLLSHPRALAFLTHSGLNSVTEATNAGVPMINIPLFADQMYNSAMALTKGIGYRVDKFGISKDTLANAIRTVVDDPGYKRRSKELSRMIRAKPMGPDERIRKYSEFAAEFDVASNLDIHGRDVNFFVFYSLDVIAFLLSIIAIAFYGIYRMITLIFRRQKRKTE</sequence>
<name>A0A1I7RW62_BURXY</name>
<feature type="transmembrane region" description="Helical" evidence="6">
    <location>
        <begin position="478"/>
        <end position="504"/>
    </location>
</feature>
<keyword evidence="6" id="KW-0812">Transmembrane</keyword>
<keyword evidence="3" id="KW-0328">Glycosyltransferase</keyword>
<dbReference type="PANTHER" id="PTHR48043:SF145">
    <property type="entry name" value="FI06409P-RELATED"/>
    <property type="match status" value="1"/>
</dbReference>
<accession>A0A1I7RW62</accession>
<keyword evidence="6" id="KW-0472">Membrane</keyword>
<evidence type="ECO:0000313" key="8">
    <source>
        <dbReference type="EMBL" id="CAD5214575.1"/>
    </source>
</evidence>
<keyword evidence="10" id="KW-1185">Reference proteome</keyword>
<evidence type="ECO:0000256" key="3">
    <source>
        <dbReference type="ARBA" id="ARBA00022676"/>
    </source>
</evidence>
<dbReference type="WBParaSite" id="BXY_0497500.1">
    <property type="protein sequence ID" value="BXY_0497500.1"/>
    <property type="gene ID" value="BXY_0497500"/>
</dbReference>
<reference evidence="11" key="1">
    <citation type="submission" date="2016-11" db="UniProtKB">
        <authorList>
            <consortium name="WormBaseParasite"/>
        </authorList>
    </citation>
    <scope>IDENTIFICATION</scope>
</reference>
<keyword evidence="4" id="KW-0808">Transferase</keyword>
<gene>
    <name evidence="8" type="ORF">BXYJ_LOCUS3598</name>
</gene>
<evidence type="ECO:0000256" key="1">
    <source>
        <dbReference type="ARBA" id="ARBA00009995"/>
    </source>
</evidence>
<dbReference type="EMBL" id="CAJFCV020000002">
    <property type="protein sequence ID" value="CAG9095181.1"/>
    <property type="molecule type" value="Genomic_DNA"/>
</dbReference>
<feature type="signal peptide" evidence="7">
    <location>
        <begin position="1"/>
        <end position="16"/>
    </location>
</feature>
<dbReference type="PANTHER" id="PTHR48043">
    <property type="entry name" value="EG:EG0003.4 PROTEIN-RELATED"/>
    <property type="match status" value="1"/>
</dbReference>
<dbReference type="FunFam" id="3.40.50.2000:FF:000021">
    <property type="entry name" value="UDP-glucuronosyltransferase"/>
    <property type="match status" value="1"/>
</dbReference>
<comment type="catalytic activity">
    <reaction evidence="5">
        <text>glucuronate acceptor + UDP-alpha-D-glucuronate = acceptor beta-D-glucuronoside + UDP + H(+)</text>
        <dbReference type="Rhea" id="RHEA:21032"/>
        <dbReference type="ChEBI" id="CHEBI:15378"/>
        <dbReference type="ChEBI" id="CHEBI:58052"/>
        <dbReference type="ChEBI" id="CHEBI:58223"/>
        <dbReference type="ChEBI" id="CHEBI:132367"/>
        <dbReference type="ChEBI" id="CHEBI:132368"/>
        <dbReference type="EC" id="2.4.1.17"/>
    </reaction>
</comment>
<evidence type="ECO:0000256" key="6">
    <source>
        <dbReference type="SAM" id="Phobius"/>
    </source>
</evidence>